<evidence type="ECO:0000256" key="5">
    <source>
        <dbReference type="SAM" id="MobiDB-lite"/>
    </source>
</evidence>
<dbReference type="Gene3D" id="3.40.50.1000">
    <property type="entry name" value="HAD superfamily/HAD-like"/>
    <property type="match status" value="2"/>
</dbReference>
<dbReference type="Pfam" id="PF05761">
    <property type="entry name" value="5_nucleotid"/>
    <property type="match status" value="1"/>
</dbReference>
<gene>
    <name evidence="7" type="primary">LOC116297906</name>
</gene>
<dbReference type="KEGG" id="aten:116297906"/>
<evidence type="ECO:0000256" key="3">
    <source>
        <dbReference type="ARBA" id="ARBA00022801"/>
    </source>
</evidence>
<name>A0A6P8IBD1_ACTTE</name>
<keyword evidence="2" id="KW-0479">Metal-binding</keyword>
<evidence type="ECO:0000313" key="7">
    <source>
        <dbReference type="RefSeq" id="XP_031562085.1"/>
    </source>
</evidence>
<keyword evidence="6" id="KW-1185">Reference proteome</keyword>
<dbReference type="PANTHER" id="PTHR12103:SF15">
    <property type="entry name" value="CYTOSOLIC PURINE 5'-NUCLEOTIDASE"/>
    <property type="match status" value="1"/>
</dbReference>
<protein>
    <submittedName>
        <fullName evidence="7">Cytosolic purine 5'-nucleotidase-like isoform X1</fullName>
    </submittedName>
</protein>
<dbReference type="GeneID" id="116297906"/>
<dbReference type="InterPro" id="IPR023214">
    <property type="entry name" value="HAD_sf"/>
</dbReference>
<dbReference type="RefSeq" id="XP_031562085.1">
    <property type="nucleotide sequence ID" value="XM_031706225.1"/>
</dbReference>
<dbReference type="GO" id="GO:0008253">
    <property type="term" value="F:5'-nucleotidase activity"/>
    <property type="evidence" value="ECO:0007669"/>
    <property type="project" value="TreeGrafter"/>
</dbReference>
<accession>A0A6P8IBD1</accession>
<sequence length="590" mass="67650">METLKNSEIRDPRKINHVVKNLHLPTSFSTPNKMPYHQHPIDRVDSVDMRTAFKRDTAKRIFVNRSLSLDKIKFFGFDMDYTLAVYKSPVYEAKAFELVIERLVSIGYPKDLLQFKYDPHFPVRGLFFDHQLGNLLKVDTYGNILSCYHGFEFLTSVKIRELYPNKFVQADNQRYFILNTLFNLPETYLLAALVDYFDNHPDYRRTGKGAESKDHILLTYESIHEDVRAAVDWVHIKGTLKQITVENLDTYVIKDPLLPKLLDRMKQCKRKCFILTNSGYSYTDKIMEFLLEDKDGSNSQRHWTSYFDYVVVDARKPLFFDKGTALRQVDAETGTLSIGRYSGALKQGHIYSGGSSDVFCQLVGAQGKDVLYIGDHIFGDILKSKKQQGWRTYLVIPELTQELEVWQSRQDVFCNLRDLDITLGETYKHLDSTTTEQPDISEIKRKIKEATQTMEKCYGCMGSLLRSGSRQTFFASQVMRYADLYASSCVNLLHYPFSYLFRAPAQLMPHESTVEHTGELFQPTPSSAMAPRGFSFSDDSPMTSKGSNSSLSSNNSVFGKTYNPSQVSYSLGNDSDEELEEERSDSPSPK</sequence>
<reference evidence="7" key="1">
    <citation type="submission" date="2025-08" db="UniProtKB">
        <authorList>
            <consortium name="RefSeq"/>
        </authorList>
    </citation>
    <scope>IDENTIFICATION</scope>
    <source>
        <tissue evidence="7">Tentacle</tissue>
    </source>
</reference>
<dbReference type="SUPFAM" id="SSF56784">
    <property type="entry name" value="HAD-like"/>
    <property type="match status" value="1"/>
</dbReference>
<dbReference type="Proteomes" id="UP000515163">
    <property type="component" value="Unplaced"/>
</dbReference>
<proteinExistence type="inferred from homology"/>
<feature type="compositionally biased region" description="Polar residues" evidence="5">
    <location>
        <begin position="537"/>
        <end position="546"/>
    </location>
</feature>
<organism evidence="6 7">
    <name type="scientific">Actinia tenebrosa</name>
    <name type="common">Australian red waratah sea anemone</name>
    <dbReference type="NCBI Taxonomy" id="6105"/>
    <lineage>
        <taxon>Eukaryota</taxon>
        <taxon>Metazoa</taxon>
        <taxon>Cnidaria</taxon>
        <taxon>Anthozoa</taxon>
        <taxon>Hexacorallia</taxon>
        <taxon>Actiniaria</taxon>
        <taxon>Actiniidae</taxon>
        <taxon>Actinia</taxon>
    </lineage>
</organism>
<dbReference type="InterPro" id="IPR008380">
    <property type="entry name" value="HAD-SF_hydro_IG_5-nucl"/>
</dbReference>
<dbReference type="FunFam" id="3.40.50.1000:FF:000021">
    <property type="entry name" value="NT5C2 isoform 1"/>
    <property type="match status" value="1"/>
</dbReference>
<dbReference type="PANTHER" id="PTHR12103">
    <property type="entry name" value="5'-NUCLEOTIDASE DOMAIN-CONTAINING"/>
    <property type="match status" value="1"/>
</dbReference>
<feature type="compositionally biased region" description="Polar residues" evidence="5">
    <location>
        <begin position="562"/>
        <end position="573"/>
    </location>
</feature>
<evidence type="ECO:0000256" key="4">
    <source>
        <dbReference type="ARBA" id="ARBA00022842"/>
    </source>
</evidence>
<dbReference type="InterPro" id="IPR036412">
    <property type="entry name" value="HAD-like_sf"/>
</dbReference>
<feature type="compositionally biased region" description="Low complexity" evidence="5">
    <location>
        <begin position="547"/>
        <end position="556"/>
    </location>
</feature>
<dbReference type="OrthoDB" id="10252832at2759"/>
<dbReference type="CDD" id="cd07522">
    <property type="entry name" value="HAD_cN-II"/>
    <property type="match status" value="1"/>
</dbReference>
<evidence type="ECO:0000313" key="6">
    <source>
        <dbReference type="Proteomes" id="UP000515163"/>
    </source>
</evidence>
<evidence type="ECO:0000256" key="1">
    <source>
        <dbReference type="ARBA" id="ARBA00009589"/>
    </source>
</evidence>
<comment type="similarity">
    <text evidence="1">Belongs to the 5'(3')-deoxyribonucleotidase family.</text>
</comment>
<dbReference type="GO" id="GO:0046872">
    <property type="term" value="F:metal ion binding"/>
    <property type="evidence" value="ECO:0007669"/>
    <property type="project" value="UniProtKB-KW"/>
</dbReference>
<dbReference type="GO" id="GO:0046037">
    <property type="term" value="P:GMP metabolic process"/>
    <property type="evidence" value="ECO:0007669"/>
    <property type="project" value="UniProtKB-ARBA"/>
</dbReference>
<keyword evidence="4" id="KW-0460">Magnesium</keyword>
<evidence type="ECO:0000256" key="2">
    <source>
        <dbReference type="ARBA" id="ARBA00022723"/>
    </source>
</evidence>
<dbReference type="FunCoup" id="A0A6P8IBD1">
    <property type="interactions" value="1077"/>
</dbReference>
<dbReference type="InParanoid" id="A0A6P8IBD1"/>
<dbReference type="AlphaFoldDB" id="A0A6P8IBD1"/>
<dbReference type="NCBIfam" id="TIGR02244">
    <property type="entry name" value="HAD-IG-Ncltidse"/>
    <property type="match status" value="1"/>
</dbReference>
<feature type="compositionally biased region" description="Acidic residues" evidence="5">
    <location>
        <begin position="574"/>
        <end position="583"/>
    </location>
</feature>
<keyword evidence="3" id="KW-0378">Hydrolase</keyword>
<feature type="region of interest" description="Disordered" evidence="5">
    <location>
        <begin position="520"/>
        <end position="590"/>
    </location>
</feature>